<sequence>MDSPQSVVSPFKSYVVAESEQQQKSELFTRNSGGFSDGSEARDIHNICIYDKQDVYAKLCLTSDPESTVSTKIVNGGGRDPVFNKNLRLKVRTIDSSLKIEIFMMSRVRNYLEDQLLGLRWCHCLK</sequence>
<dbReference type="Proteomes" id="UP000828251">
    <property type="component" value="Unassembled WGS sequence"/>
</dbReference>
<dbReference type="OrthoDB" id="270970at2759"/>
<evidence type="ECO:0000259" key="1">
    <source>
        <dbReference type="Pfam" id="PF00168"/>
    </source>
</evidence>
<dbReference type="AlphaFoldDB" id="A0A9D3U9W1"/>
<accession>A0A9D3U9W1</accession>
<protein>
    <recommendedName>
        <fullName evidence="1">C2 domain-containing protein</fullName>
    </recommendedName>
</protein>
<dbReference type="Pfam" id="PF00168">
    <property type="entry name" value="C2"/>
    <property type="match status" value="1"/>
</dbReference>
<gene>
    <name evidence="2" type="ORF">J1N35_044694</name>
</gene>
<evidence type="ECO:0000313" key="3">
    <source>
        <dbReference type="Proteomes" id="UP000828251"/>
    </source>
</evidence>
<organism evidence="2 3">
    <name type="scientific">Gossypium stocksii</name>
    <dbReference type="NCBI Taxonomy" id="47602"/>
    <lineage>
        <taxon>Eukaryota</taxon>
        <taxon>Viridiplantae</taxon>
        <taxon>Streptophyta</taxon>
        <taxon>Embryophyta</taxon>
        <taxon>Tracheophyta</taxon>
        <taxon>Spermatophyta</taxon>
        <taxon>Magnoliopsida</taxon>
        <taxon>eudicotyledons</taxon>
        <taxon>Gunneridae</taxon>
        <taxon>Pentapetalae</taxon>
        <taxon>rosids</taxon>
        <taxon>malvids</taxon>
        <taxon>Malvales</taxon>
        <taxon>Malvaceae</taxon>
        <taxon>Malvoideae</taxon>
        <taxon>Gossypium</taxon>
    </lineage>
</organism>
<dbReference type="InterPro" id="IPR035892">
    <property type="entry name" value="C2_domain_sf"/>
</dbReference>
<dbReference type="Gene3D" id="2.60.40.150">
    <property type="entry name" value="C2 domain"/>
    <property type="match status" value="1"/>
</dbReference>
<keyword evidence="3" id="KW-1185">Reference proteome</keyword>
<proteinExistence type="predicted"/>
<name>A0A9D3U9W1_9ROSI</name>
<reference evidence="2 3" key="1">
    <citation type="journal article" date="2021" name="Plant Biotechnol. J.">
        <title>Multi-omics assisted identification of the key and species-specific regulatory components of drought-tolerant mechanisms in Gossypium stocksii.</title>
        <authorList>
            <person name="Yu D."/>
            <person name="Ke L."/>
            <person name="Zhang D."/>
            <person name="Wu Y."/>
            <person name="Sun Y."/>
            <person name="Mei J."/>
            <person name="Sun J."/>
            <person name="Sun Y."/>
        </authorList>
    </citation>
    <scope>NUCLEOTIDE SEQUENCE [LARGE SCALE GENOMIC DNA]</scope>
    <source>
        <strain evidence="3">cv. E1</strain>
        <tissue evidence="2">Leaf</tissue>
    </source>
</reference>
<dbReference type="EMBL" id="JAIQCV010000013">
    <property type="protein sequence ID" value="KAH1032520.1"/>
    <property type="molecule type" value="Genomic_DNA"/>
</dbReference>
<comment type="caution">
    <text evidence="2">The sequence shown here is derived from an EMBL/GenBank/DDBJ whole genome shotgun (WGS) entry which is preliminary data.</text>
</comment>
<dbReference type="InterPro" id="IPR000008">
    <property type="entry name" value="C2_dom"/>
</dbReference>
<dbReference type="PANTHER" id="PTHR31208">
    <property type="entry name" value="EXPRESSED PROTEIN"/>
    <property type="match status" value="1"/>
</dbReference>
<feature type="domain" description="C2" evidence="1">
    <location>
        <begin position="40"/>
        <end position="118"/>
    </location>
</feature>
<evidence type="ECO:0000313" key="2">
    <source>
        <dbReference type="EMBL" id="KAH1032520.1"/>
    </source>
</evidence>
<dbReference type="PANTHER" id="PTHR31208:SF2">
    <property type="entry name" value="DOMAIN-CONTAINING PROTEIN, PUTATIVE, EXPRESSED-RELATED"/>
    <property type="match status" value="1"/>
</dbReference>
<dbReference type="SUPFAM" id="SSF49562">
    <property type="entry name" value="C2 domain (Calcium/lipid-binding domain, CaLB)"/>
    <property type="match status" value="1"/>
</dbReference>